<evidence type="ECO:0000313" key="1">
    <source>
        <dbReference type="EMBL" id="AJQ97729.1"/>
    </source>
</evidence>
<keyword evidence="2" id="KW-1185">Reference proteome</keyword>
<dbReference type="HOGENOM" id="CLU_3025938_0_0_6"/>
<dbReference type="Proteomes" id="UP000032266">
    <property type="component" value="Chromosome"/>
</dbReference>
<organism evidence="1 2">
    <name type="scientific">Gynuella sunshinyii YC6258</name>
    <dbReference type="NCBI Taxonomy" id="1445510"/>
    <lineage>
        <taxon>Bacteria</taxon>
        <taxon>Pseudomonadati</taxon>
        <taxon>Pseudomonadota</taxon>
        <taxon>Gammaproteobacteria</taxon>
        <taxon>Oceanospirillales</taxon>
        <taxon>Saccharospirillaceae</taxon>
        <taxon>Gynuella</taxon>
    </lineage>
</organism>
<dbReference type="KEGG" id="gsn:YC6258_05701"/>
<reference evidence="1 2" key="1">
    <citation type="submission" date="2014-01" db="EMBL/GenBank/DDBJ databases">
        <title>Full genme sequencing of cellulolytic bacterium Gynuella sunshinyii YC6258T gen. nov., sp. nov.</title>
        <authorList>
            <person name="Khan H."/>
            <person name="Chung E.J."/>
            <person name="Chung Y.R."/>
        </authorList>
    </citation>
    <scope>NUCLEOTIDE SEQUENCE [LARGE SCALE GENOMIC DNA]</scope>
    <source>
        <strain evidence="1 2">YC6258</strain>
    </source>
</reference>
<evidence type="ECO:0000313" key="2">
    <source>
        <dbReference type="Proteomes" id="UP000032266"/>
    </source>
</evidence>
<proteinExistence type="predicted"/>
<dbReference type="STRING" id="1445510.YC6258_05701"/>
<dbReference type="EMBL" id="CP007142">
    <property type="protein sequence ID" value="AJQ97729.1"/>
    <property type="molecule type" value="Genomic_DNA"/>
</dbReference>
<name>A0A0C5W558_9GAMM</name>
<gene>
    <name evidence="1" type="ORF">YC6258_05701</name>
</gene>
<sequence>MNEKSLLSYQNICFYRFLKHETKEFRAKEETNSFFFIPPKINIERVHFIQKRILL</sequence>
<protein>
    <submittedName>
        <fullName evidence="1">Uncharacterized protein</fullName>
    </submittedName>
</protein>
<dbReference type="AlphaFoldDB" id="A0A0C5W558"/>
<accession>A0A0C5W558</accession>